<proteinExistence type="predicted"/>
<dbReference type="GeneID" id="36133594"/>
<accession>E7AD84</accession>
<organism evidence="1 2">
    <name type="scientific">Helicobacter felis (strain ATCC 49179 / CCUG 28539 / NCTC 12436 / CS1)</name>
    <dbReference type="NCBI Taxonomy" id="936155"/>
    <lineage>
        <taxon>Bacteria</taxon>
        <taxon>Pseudomonadati</taxon>
        <taxon>Campylobacterota</taxon>
        <taxon>Epsilonproteobacteria</taxon>
        <taxon>Campylobacterales</taxon>
        <taxon>Helicobacteraceae</taxon>
        <taxon>Helicobacter</taxon>
    </lineage>
</organism>
<reference evidence="1 2" key="1">
    <citation type="journal article" date="2011" name="Genome Biol. Evol.">
        <title>Comparative whole genome sequence analysis of the carcinogenic bacterial model pathogen Helicobacter felis.</title>
        <authorList>
            <person name="Arnold I.C."/>
            <person name="Zigova Z."/>
            <person name="Holden M."/>
            <person name="Lawley T.D."/>
            <person name="Rad R."/>
            <person name="Dougan G."/>
            <person name="Falkow S."/>
            <person name="Bentley S.D."/>
            <person name="Muller A."/>
        </authorList>
    </citation>
    <scope>NUCLEOTIDE SEQUENCE [LARGE SCALE GENOMIC DNA]</scope>
    <source>
        <strain evidence="2">ATCC 49179 / CCUG 28539 / NCTC 12436 / CS1</strain>
    </source>
</reference>
<sequence>MPWPWILGAIIGAGAKWVYDEFIKEDKKDSYKEYSPPPKKKLYLLYGLSGAGKTELRNVLIDREFKSPYQATSQPDIHERGNFGLIDCTGINHSLNNEFVQTKINDYDECFLVYVFSAVQYLKEAEIAKNIKDDFGAYTKMASTVGAEKVFALGTHSPSAQYKDYVPSQDEHGRIIQELQSLALVQIFELKESPYSQIERFLGIS</sequence>
<dbReference type="KEGG" id="hfe:HFELIS_02650"/>
<keyword evidence="2" id="KW-1185">Reference proteome</keyword>
<dbReference type="InterPro" id="IPR027417">
    <property type="entry name" value="P-loop_NTPase"/>
</dbReference>
<protein>
    <submittedName>
        <fullName evidence="1">Uncharacterized protein</fullName>
    </submittedName>
</protein>
<dbReference type="EMBL" id="FQ670179">
    <property type="protein sequence ID" value="CBY82349.1"/>
    <property type="molecule type" value="Genomic_DNA"/>
</dbReference>
<evidence type="ECO:0000313" key="1">
    <source>
        <dbReference type="EMBL" id="CBY82349.1"/>
    </source>
</evidence>
<evidence type="ECO:0000313" key="2">
    <source>
        <dbReference type="Proteomes" id="UP000007934"/>
    </source>
</evidence>
<dbReference type="Proteomes" id="UP000007934">
    <property type="component" value="Chromosome"/>
</dbReference>
<dbReference type="RefSeq" id="WP_013468721.1">
    <property type="nucleotide sequence ID" value="NC_014810.2"/>
</dbReference>
<dbReference type="HOGENOM" id="CLU_1335990_0_0_7"/>
<dbReference type="STRING" id="936155.HFELIS_02650"/>
<dbReference type="SUPFAM" id="SSF52540">
    <property type="entry name" value="P-loop containing nucleoside triphosphate hydrolases"/>
    <property type="match status" value="1"/>
</dbReference>
<gene>
    <name evidence="1" type="ordered locus">Hfelis_02650</name>
</gene>
<name>E7AD84_HELFC</name>
<dbReference type="AlphaFoldDB" id="E7AD84"/>
<dbReference type="OrthoDB" id="5329393at2"/>